<name>A0ACB8DU49_DERSI</name>
<protein>
    <submittedName>
        <fullName evidence="1">Uncharacterized protein</fullName>
    </submittedName>
</protein>
<proteinExistence type="predicted"/>
<evidence type="ECO:0000313" key="1">
    <source>
        <dbReference type="EMBL" id="KAH7977840.1"/>
    </source>
</evidence>
<organism evidence="1 2">
    <name type="scientific">Dermacentor silvarum</name>
    <name type="common">Tick</name>
    <dbReference type="NCBI Taxonomy" id="543639"/>
    <lineage>
        <taxon>Eukaryota</taxon>
        <taxon>Metazoa</taxon>
        <taxon>Ecdysozoa</taxon>
        <taxon>Arthropoda</taxon>
        <taxon>Chelicerata</taxon>
        <taxon>Arachnida</taxon>
        <taxon>Acari</taxon>
        <taxon>Parasitiformes</taxon>
        <taxon>Ixodida</taxon>
        <taxon>Ixodoidea</taxon>
        <taxon>Ixodidae</taxon>
        <taxon>Rhipicephalinae</taxon>
        <taxon>Dermacentor</taxon>
    </lineage>
</organism>
<dbReference type="EMBL" id="CM023470">
    <property type="protein sequence ID" value="KAH7977840.1"/>
    <property type="molecule type" value="Genomic_DNA"/>
</dbReference>
<dbReference type="Proteomes" id="UP000821865">
    <property type="component" value="Chromosome 1"/>
</dbReference>
<keyword evidence="2" id="KW-1185">Reference proteome</keyword>
<comment type="caution">
    <text evidence="1">The sequence shown here is derived from an EMBL/GenBank/DDBJ whole genome shotgun (WGS) entry which is preliminary data.</text>
</comment>
<gene>
    <name evidence="1" type="ORF">HPB49_003717</name>
</gene>
<accession>A0ACB8DU49</accession>
<sequence length="617" mass="65832">MVAPDNALRGIIYNAVDSKTQDQIVQDLQSMNVNIAYAIADARQMGRSQSILITFVGTTTRPSAIGAHVTGSRPCKLRFDRNGPSSPPATSKPQPPPPAPPTGPIHKTSRPSRRRSASCGARSDSRHRSLSFPPLPRSEASTAPTTTSPVSWKSQPHTSDPQTAALKATIAAQQLQIQELSSQLQAALARLSSPAPSPPPCPATAPSQTPPQPAPAEEPMNTAPSAASSRASSPSRHPPHKRRSPSSDDVAPERDSVCKTDCFLEAFEQRVMARFVRLECASVDNRVATIESHLTALNTRVAVLEARQSATEATLAHLAPRPLTPAPTPTTSAPHATTQTAVYCTFGRPITLSTAGDRLRNTIAACASVWSGSRQTCDRMAGNLGLRDTWSLLRVLLDPTHTKASQRKGISHLLHSSPLTDTDFLAALRDRYLCTNPPTTLPAYTGSPNPDLEADISTGEVRAALLTLRTTSAPGADRITNKALRNLDTPSLEALAGCPVPSMSPQQRRIQAERCRHFSGGVRACSRPLVRTNFVATVSLGPCDCSYNVSEARNSGASTCCGNSQSASTIPHKMRSWLRQCPCMDTGPWIRQVAIVALLGCCQAARDSGSGSMLRVF</sequence>
<evidence type="ECO:0000313" key="2">
    <source>
        <dbReference type="Proteomes" id="UP000821865"/>
    </source>
</evidence>
<reference evidence="1" key="1">
    <citation type="submission" date="2020-05" db="EMBL/GenBank/DDBJ databases">
        <title>Large-scale comparative analyses of tick genomes elucidate their genetic diversity and vector capacities.</title>
        <authorList>
            <person name="Jia N."/>
            <person name="Wang J."/>
            <person name="Shi W."/>
            <person name="Du L."/>
            <person name="Sun Y."/>
            <person name="Zhan W."/>
            <person name="Jiang J."/>
            <person name="Wang Q."/>
            <person name="Zhang B."/>
            <person name="Ji P."/>
            <person name="Sakyi L.B."/>
            <person name="Cui X."/>
            <person name="Yuan T."/>
            <person name="Jiang B."/>
            <person name="Yang W."/>
            <person name="Lam T.T.-Y."/>
            <person name="Chang Q."/>
            <person name="Ding S."/>
            <person name="Wang X."/>
            <person name="Zhu J."/>
            <person name="Ruan X."/>
            <person name="Zhao L."/>
            <person name="Wei J."/>
            <person name="Que T."/>
            <person name="Du C."/>
            <person name="Cheng J."/>
            <person name="Dai P."/>
            <person name="Han X."/>
            <person name="Huang E."/>
            <person name="Gao Y."/>
            <person name="Liu J."/>
            <person name="Shao H."/>
            <person name="Ye R."/>
            <person name="Li L."/>
            <person name="Wei W."/>
            <person name="Wang X."/>
            <person name="Wang C."/>
            <person name="Yang T."/>
            <person name="Huo Q."/>
            <person name="Li W."/>
            <person name="Guo W."/>
            <person name="Chen H."/>
            <person name="Zhou L."/>
            <person name="Ni X."/>
            <person name="Tian J."/>
            <person name="Zhou Y."/>
            <person name="Sheng Y."/>
            <person name="Liu T."/>
            <person name="Pan Y."/>
            <person name="Xia L."/>
            <person name="Li J."/>
            <person name="Zhao F."/>
            <person name="Cao W."/>
        </authorList>
    </citation>
    <scope>NUCLEOTIDE SEQUENCE</scope>
    <source>
        <strain evidence="1">Dsil-2018</strain>
    </source>
</reference>